<dbReference type="Pfam" id="PF14009">
    <property type="entry name" value="PADRE"/>
    <property type="match status" value="1"/>
</dbReference>
<name>A0A218XCW6_PUNGR</name>
<reference evidence="3" key="1">
    <citation type="journal article" date="2017" name="Plant J.">
        <title>The pomegranate (Punica granatum L.) genome and the genomics of punicalagin biosynthesis.</title>
        <authorList>
            <person name="Qin G."/>
            <person name="Xu C."/>
            <person name="Ming R."/>
            <person name="Tang H."/>
            <person name="Guyot R."/>
            <person name="Kramer E.M."/>
            <person name="Hu Y."/>
            <person name="Yi X."/>
            <person name="Qi Y."/>
            <person name="Xu X."/>
            <person name="Gao Z."/>
            <person name="Pan H."/>
            <person name="Jian J."/>
            <person name="Tian Y."/>
            <person name="Yue Z."/>
            <person name="Xu Y."/>
        </authorList>
    </citation>
    <scope>NUCLEOTIDE SEQUENCE [LARGE SCALE GENOMIC DNA]</scope>
    <source>
        <strain evidence="3">cv. Dabenzi</strain>
    </source>
</reference>
<evidence type="ECO:0000313" key="1">
    <source>
        <dbReference type="EMBL" id="OWM82529.1"/>
    </source>
</evidence>
<protein>
    <recommendedName>
        <fullName evidence="5">DUF4228 domain-containing protein</fullName>
    </recommendedName>
</protein>
<organism evidence="1 3">
    <name type="scientific">Punica granatum</name>
    <name type="common">Pomegranate</name>
    <dbReference type="NCBI Taxonomy" id="22663"/>
    <lineage>
        <taxon>Eukaryota</taxon>
        <taxon>Viridiplantae</taxon>
        <taxon>Streptophyta</taxon>
        <taxon>Embryophyta</taxon>
        <taxon>Tracheophyta</taxon>
        <taxon>Spermatophyta</taxon>
        <taxon>Magnoliopsida</taxon>
        <taxon>eudicotyledons</taxon>
        <taxon>Gunneridae</taxon>
        <taxon>Pentapetalae</taxon>
        <taxon>rosids</taxon>
        <taxon>malvids</taxon>
        <taxon>Myrtales</taxon>
        <taxon>Lythraceae</taxon>
        <taxon>Punica</taxon>
    </lineage>
</organism>
<sequence length="153" mass="17255">MGNRLTLQGKVVRIIKKDGKVLEYRTPLRVHQVLSDFEGQHAISEGIPEKEYLRLDSMLVGGRSYYLVPLARPVKMEKKKKKKKVRFADQLETEGGTGGAVVRVKLLISRRELQELLERGAVSVSRFSEASAVCRGNSSEEWKPVLEHIPEGN</sequence>
<comment type="caution">
    <text evidence="1">The sequence shown here is derived from an EMBL/GenBank/DDBJ whole genome shotgun (WGS) entry which is preliminary data.</text>
</comment>
<accession>A0A218XCW6</accession>
<keyword evidence="4" id="KW-1185">Reference proteome</keyword>
<dbReference type="Proteomes" id="UP000233551">
    <property type="component" value="Unassembled WGS sequence"/>
</dbReference>
<dbReference type="InterPro" id="IPR025322">
    <property type="entry name" value="PADRE_dom"/>
</dbReference>
<evidence type="ECO:0000313" key="3">
    <source>
        <dbReference type="Proteomes" id="UP000197138"/>
    </source>
</evidence>
<dbReference type="PANTHER" id="PTHR33148">
    <property type="entry name" value="PLASTID MOVEMENT IMPAIRED PROTEIN-RELATED"/>
    <property type="match status" value="1"/>
</dbReference>
<dbReference type="GeneID" id="116208616"/>
<dbReference type="PANTHER" id="PTHR33148:SF46">
    <property type="entry name" value="EMB|CAB85509.1"/>
    <property type="match status" value="1"/>
</dbReference>
<reference evidence="1" key="2">
    <citation type="submission" date="2017-06" db="EMBL/GenBank/DDBJ databases">
        <title>The pomegranate genome and the genomics of punicalagin biosynthesis.</title>
        <authorList>
            <person name="Xu C."/>
        </authorList>
    </citation>
    <scope>NUCLEOTIDE SEQUENCE [LARGE SCALE GENOMIC DNA]</scope>
    <source>
        <tissue evidence="1">Fresh leaf</tissue>
    </source>
</reference>
<dbReference type="EMBL" id="MTKT01002011">
    <property type="protein sequence ID" value="OWM82529.1"/>
    <property type="molecule type" value="Genomic_DNA"/>
</dbReference>
<evidence type="ECO:0008006" key="5">
    <source>
        <dbReference type="Google" id="ProtNLM"/>
    </source>
</evidence>
<proteinExistence type="predicted"/>
<dbReference type="Proteomes" id="UP000197138">
    <property type="component" value="Unassembled WGS sequence"/>
</dbReference>
<reference evidence="2 4" key="3">
    <citation type="submission" date="2017-11" db="EMBL/GenBank/DDBJ databases">
        <title>De-novo sequencing of pomegranate (Punica granatum L.) genome.</title>
        <authorList>
            <person name="Akparov Z."/>
            <person name="Amiraslanov A."/>
            <person name="Hajiyeva S."/>
            <person name="Abbasov M."/>
            <person name="Kaur K."/>
            <person name="Hamwieh A."/>
            <person name="Solovyev V."/>
            <person name="Salamov A."/>
            <person name="Braich B."/>
            <person name="Kosarev P."/>
            <person name="Mahmoud A."/>
            <person name="Hajiyev E."/>
            <person name="Babayeva S."/>
            <person name="Izzatullayeva V."/>
            <person name="Mammadov A."/>
            <person name="Mammadov A."/>
            <person name="Sharifova S."/>
            <person name="Ojaghi J."/>
            <person name="Eynullazada K."/>
            <person name="Bayramov B."/>
            <person name="Abdulazimova A."/>
            <person name="Shahmuradov I."/>
        </authorList>
    </citation>
    <scope>NUCLEOTIDE SEQUENCE [LARGE SCALE GENOMIC DNA]</scope>
    <source>
        <strain evidence="2">AG2017</strain>
        <strain evidence="4">cv. AG2017</strain>
        <tissue evidence="2">Leaf</tissue>
    </source>
</reference>
<evidence type="ECO:0000313" key="2">
    <source>
        <dbReference type="EMBL" id="PKI38517.1"/>
    </source>
</evidence>
<gene>
    <name evidence="1" type="ORF">CDL15_Pgr002104</name>
    <name evidence="2" type="ORF">CRG98_041082</name>
</gene>
<dbReference type="OrthoDB" id="1688863at2759"/>
<evidence type="ECO:0000313" key="4">
    <source>
        <dbReference type="Proteomes" id="UP000233551"/>
    </source>
</evidence>
<dbReference type="AlphaFoldDB" id="A0A218XCW6"/>
<dbReference type="EMBL" id="PGOL01004080">
    <property type="protein sequence ID" value="PKI38517.1"/>
    <property type="molecule type" value="Genomic_DNA"/>
</dbReference>